<dbReference type="Gene3D" id="3.40.190.10">
    <property type="entry name" value="Periplasmic binding protein-like II"/>
    <property type="match status" value="2"/>
</dbReference>
<name>A0A511R2P5_9DEIN</name>
<dbReference type="AlphaFoldDB" id="A0A511R2P5"/>
<keyword evidence="1" id="KW-0812">Transmembrane</keyword>
<feature type="transmembrane region" description="Helical" evidence="1">
    <location>
        <begin position="285"/>
        <end position="304"/>
    </location>
</feature>
<evidence type="ECO:0000256" key="1">
    <source>
        <dbReference type="SAM" id="Phobius"/>
    </source>
</evidence>
<gene>
    <name evidence="2" type="ORF">MHY01S_20490</name>
</gene>
<protein>
    <submittedName>
        <fullName evidence="2">Uncharacterized protein</fullName>
    </submittedName>
</protein>
<keyword evidence="1" id="KW-1133">Transmembrane helix</keyword>
<comment type="caution">
    <text evidence="2">The sequence shown here is derived from an EMBL/GenBank/DDBJ whole genome shotgun (WGS) entry which is preliminary data.</text>
</comment>
<evidence type="ECO:0000313" key="2">
    <source>
        <dbReference type="EMBL" id="GEM83883.1"/>
    </source>
</evidence>
<evidence type="ECO:0000313" key="3">
    <source>
        <dbReference type="Proteomes" id="UP000321197"/>
    </source>
</evidence>
<keyword evidence="1" id="KW-0472">Membrane</keyword>
<reference evidence="2 3" key="1">
    <citation type="submission" date="2019-07" db="EMBL/GenBank/DDBJ databases">
        <title>Whole genome shotgun sequence of Meiothermus hypogaeus NBRC 106114.</title>
        <authorList>
            <person name="Hosoyama A."/>
            <person name="Uohara A."/>
            <person name="Ohji S."/>
            <person name="Ichikawa N."/>
        </authorList>
    </citation>
    <scope>NUCLEOTIDE SEQUENCE [LARGE SCALE GENOMIC DNA]</scope>
    <source>
        <strain evidence="2 3">NBRC 106114</strain>
    </source>
</reference>
<dbReference type="EMBL" id="BJXL01000065">
    <property type="protein sequence ID" value="GEM83883.1"/>
    <property type="molecule type" value="Genomic_DNA"/>
</dbReference>
<dbReference type="Proteomes" id="UP000321197">
    <property type="component" value="Unassembled WGS sequence"/>
</dbReference>
<sequence>MLALLVIGGCAWAQSKDPPVPRDLLQNRRSVQGDAITFCINPVTLAADFNRAVATEIAKALLSKANFYDIKPFNKAQPLDYSFPLSDQELLIYLSDFCEVFTGFNLTGNTYPEWLTFSRVYAHTRFVLAVTNPSYTRLEDIPTDKAIGTRFISAADLRLVSHLQSLPENQRLQRFPFFNNQILVEKLLDGTVEGIVIWEPALLSALKGNPKAASVQVISTGNFQAPVIQFGMALRAKDTYLRTLLDQAIDSLVKDGTIDRLMEQYGIPGKAGAVEEARQQTSNTLVTALVVGLLIALFLVGSGWRKLRARTRV</sequence>
<accession>A0A511R2P5</accession>
<proteinExistence type="predicted"/>
<organism evidence="2 3">
    <name type="scientific">Meiothermus hypogaeus NBRC 106114</name>
    <dbReference type="NCBI Taxonomy" id="1227553"/>
    <lineage>
        <taxon>Bacteria</taxon>
        <taxon>Thermotogati</taxon>
        <taxon>Deinococcota</taxon>
        <taxon>Deinococci</taxon>
        <taxon>Thermales</taxon>
        <taxon>Thermaceae</taxon>
        <taxon>Meiothermus</taxon>
    </lineage>
</organism>
<dbReference type="SUPFAM" id="SSF53850">
    <property type="entry name" value="Periplasmic binding protein-like II"/>
    <property type="match status" value="1"/>
</dbReference>